<accession>W1RWZ0</accession>
<name>W1RWZ0_9GAMM</name>
<dbReference type="RefSeq" id="WP_024022955.1">
    <property type="nucleotide sequence ID" value="NZ_AYOZ01000004.1"/>
</dbReference>
<gene>
    <name evidence="8" type="ORF">D104_03740</name>
</gene>
<dbReference type="eggNOG" id="COG0687">
    <property type="taxonomic scope" value="Bacteria"/>
</dbReference>
<reference evidence="8 9" key="1">
    <citation type="journal article" date="2014" name="Genome Announc.">
        <title>Draft Genome Sequence of Marinomonas sp. Strain D104, a Polycyclic Aromatic Hydrocarbon-Degrading Bacterium from the Deep-Sea Sediment of the Arctic Ocean.</title>
        <authorList>
            <person name="Dong C."/>
            <person name="Bai X."/>
            <person name="Lai Q."/>
            <person name="Xie Y."/>
            <person name="Chen X."/>
            <person name="Shao Z."/>
        </authorList>
    </citation>
    <scope>NUCLEOTIDE SEQUENCE [LARGE SCALE GENOMIC DNA]</scope>
    <source>
        <strain evidence="8 9">D104</strain>
    </source>
</reference>
<dbReference type="PANTHER" id="PTHR30222:SF12">
    <property type="entry name" value="NORSPERMIDINE SENSOR"/>
    <property type="match status" value="1"/>
</dbReference>
<keyword evidence="9" id="KW-1185">Reference proteome</keyword>
<dbReference type="AlphaFoldDB" id="W1RWZ0"/>
<evidence type="ECO:0000256" key="7">
    <source>
        <dbReference type="SAM" id="SignalP"/>
    </source>
</evidence>
<sequence length="373" mass="41321">MKNTVFRLCKPLMPLLACTAVAMPISGLAEEELKFYNWSDYIGEDTIGNFEQQTGIHVIADVFDSNEVLEAKLLAGGSGYDLVVPTASFMGRQIQAGVFQKLDKSKLSNYKNIDPELLSYLEAVDPGNQYGVPYLWGTTGIGYNPAMVKKALGEDAPVNSWDLVFKPENMAKLEKCGVMFLDSPDELYPLALNYLGMDPNSRKAKDYALDSPAAMLLKKVRPYVTQFHSSQYISALANGDACVAIGWSGDVIQAQDRAAEADNGIEVAYSIPDEGTQIWFDMLAIPKGAKSADNAHEFINYLMEPEVIADVTNYVAYANPNLLATELQDQEISNNPGIYPSDEVKERFFTQKLRGAKIERLMTRFWTNLKTGQ</sequence>
<evidence type="ECO:0000256" key="1">
    <source>
        <dbReference type="ARBA" id="ARBA00004418"/>
    </source>
</evidence>
<dbReference type="InterPro" id="IPR001188">
    <property type="entry name" value="Sperm_putr-bd"/>
</dbReference>
<feature type="binding site" evidence="6">
    <location>
        <position position="351"/>
    </location>
    <ligand>
        <name>spermidine</name>
        <dbReference type="ChEBI" id="CHEBI:57834"/>
    </ligand>
</feature>
<evidence type="ECO:0000256" key="4">
    <source>
        <dbReference type="ARBA" id="ARBA00022764"/>
    </source>
</evidence>
<proteinExistence type="inferred from homology"/>
<comment type="similarity">
    <text evidence="5">Belongs to the bacterial solute-binding protein PotD/PotF family.</text>
</comment>
<dbReference type="PATRIC" id="fig|1208321.3.peg.744"/>
<feature type="signal peptide" evidence="7">
    <location>
        <begin position="1"/>
        <end position="29"/>
    </location>
</feature>
<dbReference type="GO" id="GO:0015846">
    <property type="term" value="P:polyamine transport"/>
    <property type="evidence" value="ECO:0007669"/>
    <property type="project" value="InterPro"/>
</dbReference>
<evidence type="ECO:0000256" key="5">
    <source>
        <dbReference type="PIRNR" id="PIRNR019574"/>
    </source>
</evidence>
<dbReference type="PIRSF" id="PIRSF019574">
    <property type="entry name" value="Periplasmic_polyamine_BP"/>
    <property type="match status" value="1"/>
</dbReference>
<evidence type="ECO:0000256" key="3">
    <source>
        <dbReference type="ARBA" id="ARBA00022729"/>
    </source>
</evidence>
<dbReference type="Gene3D" id="3.40.190.10">
    <property type="entry name" value="Periplasmic binding protein-like II"/>
    <property type="match status" value="2"/>
</dbReference>
<keyword evidence="3 7" id="KW-0732">Signal</keyword>
<dbReference type="EMBL" id="AYOZ01000004">
    <property type="protein sequence ID" value="ETI61731.1"/>
    <property type="molecule type" value="Genomic_DNA"/>
</dbReference>
<feature type="chain" id="PRO_5004809656" description="Putrescine-binding periplasmic protein" evidence="7">
    <location>
        <begin position="30"/>
        <end position="373"/>
    </location>
</feature>
<dbReference type="Pfam" id="PF13416">
    <property type="entry name" value="SBP_bac_8"/>
    <property type="match status" value="1"/>
</dbReference>
<dbReference type="InterPro" id="IPR006059">
    <property type="entry name" value="SBP"/>
</dbReference>
<keyword evidence="4 5" id="KW-0574">Periplasm</keyword>
<keyword evidence="2 5" id="KW-0813">Transport</keyword>
<protein>
    <recommendedName>
        <fullName evidence="5">Putrescine-binding periplasmic protein</fullName>
    </recommendedName>
</protein>
<dbReference type="PRINTS" id="PR00909">
    <property type="entry name" value="SPERMDNBNDNG"/>
</dbReference>
<dbReference type="GO" id="GO:0019808">
    <property type="term" value="F:polyamine binding"/>
    <property type="evidence" value="ECO:0007669"/>
    <property type="project" value="InterPro"/>
</dbReference>
<dbReference type="Proteomes" id="UP000018857">
    <property type="component" value="Unassembled WGS sequence"/>
</dbReference>
<evidence type="ECO:0000313" key="8">
    <source>
        <dbReference type="EMBL" id="ETI61731.1"/>
    </source>
</evidence>
<evidence type="ECO:0000313" key="9">
    <source>
        <dbReference type="Proteomes" id="UP000018857"/>
    </source>
</evidence>
<dbReference type="GO" id="GO:0042597">
    <property type="term" value="C:periplasmic space"/>
    <property type="evidence" value="ECO:0007669"/>
    <property type="project" value="UniProtKB-SubCell"/>
</dbReference>
<dbReference type="STRING" id="1208321.D104_03740"/>
<organism evidence="8 9">
    <name type="scientific">Marinomonas profundimaris</name>
    <dbReference type="NCBI Taxonomy" id="1208321"/>
    <lineage>
        <taxon>Bacteria</taxon>
        <taxon>Pseudomonadati</taxon>
        <taxon>Pseudomonadota</taxon>
        <taxon>Gammaproteobacteria</taxon>
        <taxon>Oceanospirillales</taxon>
        <taxon>Oceanospirillaceae</taxon>
        <taxon>Marinomonas</taxon>
    </lineage>
</organism>
<dbReference type="CDD" id="cd13659">
    <property type="entry name" value="PBP2_PotF"/>
    <property type="match status" value="1"/>
</dbReference>
<dbReference type="PANTHER" id="PTHR30222">
    <property type="entry name" value="SPERMIDINE/PUTRESCINE-BINDING PERIPLASMIC PROTEIN"/>
    <property type="match status" value="1"/>
</dbReference>
<evidence type="ECO:0000256" key="2">
    <source>
        <dbReference type="ARBA" id="ARBA00022448"/>
    </source>
</evidence>
<comment type="function">
    <text evidence="5">Required for the activity of the bacterial periplasmic transport system of putrescine.</text>
</comment>
<comment type="subcellular location">
    <subcellularLocation>
        <location evidence="1 5">Periplasm</location>
    </subcellularLocation>
</comment>
<dbReference type="SUPFAM" id="SSF53850">
    <property type="entry name" value="Periplasmic binding protein-like II"/>
    <property type="match status" value="1"/>
</dbReference>
<evidence type="ECO:0000256" key="6">
    <source>
        <dbReference type="PIRSR" id="PIRSR019574-1"/>
    </source>
</evidence>
<comment type="caution">
    <text evidence="8">The sequence shown here is derived from an EMBL/GenBank/DDBJ whole genome shotgun (WGS) entry which is preliminary data.</text>
</comment>